<dbReference type="InterPro" id="IPR000715">
    <property type="entry name" value="Glycosyl_transferase_4"/>
</dbReference>
<keyword evidence="2" id="KW-1003">Cell membrane</keyword>
<dbReference type="GO" id="GO:0009103">
    <property type="term" value="P:lipopolysaccharide biosynthetic process"/>
    <property type="evidence" value="ECO:0007669"/>
    <property type="project" value="TreeGrafter"/>
</dbReference>
<dbReference type="Proteomes" id="UP000002016">
    <property type="component" value="Chromosome"/>
</dbReference>
<evidence type="ECO:0000256" key="2">
    <source>
        <dbReference type="ARBA" id="ARBA00022475"/>
    </source>
</evidence>
<evidence type="ECO:0000313" key="10">
    <source>
        <dbReference type="Proteomes" id="UP000002016"/>
    </source>
</evidence>
<feature type="transmembrane region" description="Helical" evidence="8">
    <location>
        <begin position="138"/>
        <end position="163"/>
    </location>
</feature>
<gene>
    <name evidence="9" type="ordered locus">Tlet_0773</name>
</gene>
<dbReference type="GO" id="GO:0005886">
    <property type="term" value="C:plasma membrane"/>
    <property type="evidence" value="ECO:0007669"/>
    <property type="project" value="UniProtKB-SubCell"/>
</dbReference>
<dbReference type="CDD" id="cd06853">
    <property type="entry name" value="GT_WecA_like"/>
    <property type="match status" value="1"/>
</dbReference>
<feature type="transmembrane region" description="Helical" evidence="8">
    <location>
        <begin position="275"/>
        <end position="291"/>
    </location>
</feature>
<dbReference type="RefSeq" id="WP_012002820.1">
    <property type="nucleotide sequence ID" value="NC_009828.1"/>
</dbReference>
<reference evidence="9 10" key="2">
    <citation type="journal article" date="2009" name="Proc. Natl. Acad. Sci. U.S.A.">
        <title>On the chimeric nature, thermophilic origin, and phylogenetic placement of the Thermotogales.</title>
        <authorList>
            <person name="Zhaxybayeva O."/>
            <person name="Swithers K.S."/>
            <person name="Lapierre P."/>
            <person name="Fournier G.P."/>
            <person name="Bickhart D.M."/>
            <person name="DeBoy R.T."/>
            <person name="Nelson K.E."/>
            <person name="Nesbo C.L."/>
            <person name="Doolittle W.F."/>
            <person name="Gogarten J.P."/>
            <person name="Noll K.M."/>
        </authorList>
    </citation>
    <scope>NUCLEOTIDE SEQUENCE [LARGE SCALE GENOMIC DNA]</scope>
    <source>
        <strain evidence="10">ATCC BAA-301 / DSM 14385 / NBRC 107922 / TMO</strain>
    </source>
</reference>
<keyword evidence="7" id="KW-0460">Magnesium</keyword>
<dbReference type="STRING" id="416591.Tlet_0773"/>
<evidence type="ECO:0000256" key="3">
    <source>
        <dbReference type="ARBA" id="ARBA00022679"/>
    </source>
</evidence>
<feature type="binding site" evidence="7">
    <location>
        <position position="174"/>
    </location>
    <ligand>
        <name>Mg(2+)</name>
        <dbReference type="ChEBI" id="CHEBI:18420"/>
    </ligand>
</feature>
<dbReference type="EMBL" id="CP000812">
    <property type="protein sequence ID" value="ABV33339.1"/>
    <property type="molecule type" value="Genomic_DNA"/>
</dbReference>
<comment type="subcellular location">
    <subcellularLocation>
        <location evidence="1">Cell membrane</location>
        <topology evidence="1">Multi-pass membrane protein</topology>
    </subcellularLocation>
</comment>
<protein>
    <submittedName>
        <fullName evidence="9">Glycosyl transferase family 4</fullName>
    </submittedName>
</protein>
<evidence type="ECO:0000256" key="1">
    <source>
        <dbReference type="ARBA" id="ARBA00004651"/>
    </source>
</evidence>
<sequence length="302" mass="33747" precursor="true">MISLVISFALSVALLPLLSIIAKKLNIVDTPDGKLKTHSRAIPYLGGVAIYVAVIFFVKEWYLFVVMTLIFLIGLIDDIKQIPWYVRFVAECLLGLLISQIFSANLFQMLFYTVLFVITVNAVNMIDGMDGICASVVIAGLIFVNKSSLEWALIGALIGYLGFNFPPAKVFMGDAGSYLIGCIVAYEIFLGMENSVDLKAFLPFWVIFIDILSGIVRRLAARVSPFLGDRDHIYDKVYRRVHGSETAKKRKTLFFVVMISFCFSIMKYFYSLFLVLLASIVVVLSLGMFVYDNRGGTTHGKD</sequence>
<evidence type="ECO:0000256" key="8">
    <source>
        <dbReference type="SAM" id="Phobius"/>
    </source>
</evidence>
<evidence type="ECO:0000256" key="7">
    <source>
        <dbReference type="PIRSR" id="PIRSR600715-1"/>
    </source>
</evidence>
<evidence type="ECO:0000256" key="4">
    <source>
        <dbReference type="ARBA" id="ARBA00022692"/>
    </source>
</evidence>
<reference evidence="9 10" key="1">
    <citation type="submission" date="2007-08" db="EMBL/GenBank/DDBJ databases">
        <title>Complete sequence of Thermotoga lettingae TMO.</title>
        <authorList>
            <consortium name="US DOE Joint Genome Institute"/>
            <person name="Copeland A."/>
            <person name="Lucas S."/>
            <person name="Lapidus A."/>
            <person name="Barry K."/>
            <person name="Glavina del Rio T."/>
            <person name="Dalin E."/>
            <person name="Tice H."/>
            <person name="Pitluck S."/>
            <person name="Foster B."/>
            <person name="Bruce D."/>
            <person name="Schmutz J."/>
            <person name="Larimer F."/>
            <person name="Land M."/>
            <person name="Hauser L."/>
            <person name="Kyrpides N."/>
            <person name="Mikhailova N."/>
            <person name="Nelson K."/>
            <person name="Gogarten J.P."/>
            <person name="Noll K."/>
            <person name="Richardson P."/>
        </authorList>
    </citation>
    <scope>NUCLEOTIDE SEQUENCE [LARGE SCALE GENOMIC DNA]</scope>
    <source>
        <strain evidence="10">ATCC BAA-301 / DSM 14385 / NBRC 107922 / TMO</strain>
    </source>
</reference>
<feature type="transmembrane region" description="Helical" evidence="8">
    <location>
        <begin position="43"/>
        <end position="72"/>
    </location>
</feature>
<evidence type="ECO:0000313" key="9">
    <source>
        <dbReference type="EMBL" id="ABV33339.1"/>
    </source>
</evidence>
<dbReference type="HOGENOM" id="CLU_023982_2_0_0"/>
<comment type="cofactor">
    <cofactor evidence="7">
        <name>Mg(2+)</name>
        <dbReference type="ChEBI" id="CHEBI:18420"/>
    </cofactor>
</comment>
<keyword evidence="5 8" id="KW-1133">Transmembrane helix</keyword>
<dbReference type="GO" id="GO:0044038">
    <property type="term" value="P:cell wall macromolecule biosynthetic process"/>
    <property type="evidence" value="ECO:0007669"/>
    <property type="project" value="TreeGrafter"/>
</dbReference>
<proteinExistence type="predicted"/>
<dbReference type="GO" id="GO:0071555">
    <property type="term" value="P:cell wall organization"/>
    <property type="evidence" value="ECO:0007669"/>
    <property type="project" value="TreeGrafter"/>
</dbReference>
<dbReference type="PANTHER" id="PTHR22926">
    <property type="entry name" value="PHOSPHO-N-ACETYLMURAMOYL-PENTAPEPTIDE-TRANSFERASE"/>
    <property type="match status" value="1"/>
</dbReference>
<dbReference type="PANTHER" id="PTHR22926:SF3">
    <property type="entry name" value="UNDECAPRENYL-PHOSPHATE ALPHA-N-ACETYLGLUCOSAMINYL 1-PHOSPHATE TRANSFERASE"/>
    <property type="match status" value="1"/>
</dbReference>
<accession>A8F5A5</accession>
<evidence type="ECO:0000256" key="6">
    <source>
        <dbReference type="ARBA" id="ARBA00023136"/>
    </source>
</evidence>
<keyword evidence="7" id="KW-0479">Metal-binding</keyword>
<organism evidence="9 10">
    <name type="scientific">Pseudothermotoga lettingae (strain ATCC BAA-301 / DSM 14385 / NBRC 107922 / TMO)</name>
    <name type="common">Thermotoga lettingae</name>
    <dbReference type="NCBI Taxonomy" id="416591"/>
    <lineage>
        <taxon>Bacteria</taxon>
        <taxon>Thermotogati</taxon>
        <taxon>Thermotogota</taxon>
        <taxon>Thermotogae</taxon>
        <taxon>Thermotogales</taxon>
        <taxon>Thermotogaceae</taxon>
        <taxon>Pseudothermotoga</taxon>
    </lineage>
</organism>
<keyword evidence="3 9" id="KW-0808">Transferase</keyword>
<keyword evidence="10" id="KW-1185">Reference proteome</keyword>
<feature type="binding site" evidence="7">
    <location>
        <position position="124"/>
    </location>
    <ligand>
        <name>Mg(2+)</name>
        <dbReference type="ChEBI" id="CHEBI:18420"/>
    </ligand>
</feature>
<name>A8F5A5_PSELT</name>
<dbReference type="KEGG" id="tle:Tlet_0773"/>
<evidence type="ECO:0000256" key="5">
    <source>
        <dbReference type="ARBA" id="ARBA00022989"/>
    </source>
</evidence>
<dbReference type="Pfam" id="PF00953">
    <property type="entry name" value="Glycos_transf_4"/>
    <property type="match status" value="1"/>
</dbReference>
<keyword evidence="6 8" id="KW-0472">Membrane</keyword>
<dbReference type="GO" id="GO:0016780">
    <property type="term" value="F:phosphotransferase activity, for other substituted phosphate groups"/>
    <property type="evidence" value="ECO:0007669"/>
    <property type="project" value="InterPro"/>
</dbReference>
<dbReference type="eggNOG" id="COG0472">
    <property type="taxonomic scope" value="Bacteria"/>
</dbReference>
<keyword evidence="4 8" id="KW-0812">Transmembrane</keyword>
<dbReference type="GO" id="GO:0046872">
    <property type="term" value="F:metal ion binding"/>
    <property type="evidence" value="ECO:0007669"/>
    <property type="project" value="UniProtKB-KW"/>
</dbReference>
<dbReference type="AlphaFoldDB" id="A8F5A5"/>
<dbReference type="OrthoDB" id="9783652at2"/>